<accession>A0A8C0WKH3</accession>
<reference evidence="1" key="1">
    <citation type="submission" date="2023-09" db="UniProtKB">
        <authorList>
            <consortium name="Ensembl"/>
        </authorList>
    </citation>
    <scope>IDENTIFICATION</scope>
</reference>
<protein>
    <submittedName>
        <fullName evidence="1">Uncharacterized protein</fullName>
    </submittedName>
</protein>
<dbReference type="Ensembl" id="ENSCCNT00000017102.1">
    <property type="protein sequence ID" value="ENSCCNP00000013023.1"/>
    <property type="gene ID" value="ENSCCNG00000013511.1"/>
</dbReference>
<dbReference type="Gene3D" id="1.10.580.10">
    <property type="entry name" value="Citrate Synthase, domain 1"/>
    <property type="match status" value="1"/>
</dbReference>
<dbReference type="InterPro" id="IPR016142">
    <property type="entry name" value="Citrate_synth-like_lrg_a-sub"/>
</dbReference>
<dbReference type="InterPro" id="IPR036969">
    <property type="entry name" value="Citrate_synthase_sf"/>
</dbReference>
<proteinExistence type="predicted"/>
<dbReference type="GO" id="GO:0046912">
    <property type="term" value="F:acyltransferase activity, acyl groups converted into alkyl on transfer"/>
    <property type="evidence" value="ECO:0007669"/>
    <property type="project" value="InterPro"/>
</dbReference>
<evidence type="ECO:0000313" key="1">
    <source>
        <dbReference type="Ensembl" id="ENSCCNP00000013023.1"/>
    </source>
</evidence>
<organism evidence="1">
    <name type="scientific">Castor canadensis</name>
    <name type="common">American beaver</name>
    <dbReference type="NCBI Taxonomy" id="51338"/>
    <lineage>
        <taxon>Eukaryota</taxon>
        <taxon>Metazoa</taxon>
        <taxon>Chordata</taxon>
        <taxon>Craniata</taxon>
        <taxon>Vertebrata</taxon>
        <taxon>Euteleostomi</taxon>
        <taxon>Mammalia</taxon>
        <taxon>Eutheria</taxon>
        <taxon>Euarchontoglires</taxon>
        <taxon>Glires</taxon>
        <taxon>Rodentia</taxon>
        <taxon>Castorimorpha</taxon>
        <taxon>Castoridae</taxon>
        <taxon>Castor</taxon>
    </lineage>
</organism>
<dbReference type="SUPFAM" id="SSF48256">
    <property type="entry name" value="Citrate synthase"/>
    <property type="match status" value="1"/>
</dbReference>
<sequence length="136" mass="15048">MALLTAITQLLGSKNVSCLVLAARPTSASINLKDVLANLIPKEQARIKSFKQQHDKTGVVLDPEKSICFLGHNIPECQKLLPMAKGGKESCLRAYFGCLVTGQIPTEQQVSWLLQEWAKRAQVGFNFLPIQFLKII</sequence>
<dbReference type="AlphaFoldDB" id="A0A8C0WKH3"/>
<name>A0A8C0WKH3_CASCN</name>